<evidence type="ECO:0000313" key="2">
    <source>
        <dbReference type="Proteomes" id="UP000554342"/>
    </source>
</evidence>
<evidence type="ECO:0000313" key="1">
    <source>
        <dbReference type="EMBL" id="MBB5719687.1"/>
    </source>
</evidence>
<keyword evidence="2" id="KW-1185">Reference proteome</keyword>
<dbReference type="InterPro" id="IPR011990">
    <property type="entry name" value="TPR-like_helical_dom_sf"/>
</dbReference>
<dbReference type="Gene3D" id="1.25.40.10">
    <property type="entry name" value="Tetratricopeptide repeat domain"/>
    <property type="match status" value="1"/>
</dbReference>
<dbReference type="PANTHER" id="PTHR43628:SF1">
    <property type="entry name" value="CHITIN SYNTHASE REGULATORY FACTOR 2-RELATED"/>
    <property type="match status" value="1"/>
</dbReference>
<name>A0A840Z1N2_9SPHN</name>
<gene>
    <name evidence="1" type="ORF">FHR23_002635</name>
</gene>
<dbReference type="SUPFAM" id="SSF81901">
    <property type="entry name" value="HCP-like"/>
    <property type="match status" value="1"/>
</dbReference>
<sequence length="205" mass="23021">MATPKLGENIAREWDEEPRAPELWDALQQLKSDPMAGLDAMLYLAEAGSRLAMVYLGDIYLNAKHGVPKDVQRAELWLRRGAAEGSIEAGLGLAWLLLTSGRTDDALTEYQRIADLHHSPALFALGWQYYKGKDVAHDIQKALYYFERAKAEGHLHAANCICCIRMRPGIGLASWLRGMAGKIALTPRLMRTMFRYPNSDTLRSY</sequence>
<dbReference type="Proteomes" id="UP000554342">
    <property type="component" value="Unassembled WGS sequence"/>
</dbReference>
<dbReference type="InterPro" id="IPR006597">
    <property type="entry name" value="Sel1-like"/>
</dbReference>
<dbReference type="SMART" id="SM00671">
    <property type="entry name" value="SEL1"/>
    <property type="match status" value="2"/>
</dbReference>
<dbReference type="AlphaFoldDB" id="A0A840Z1N2"/>
<dbReference type="PANTHER" id="PTHR43628">
    <property type="entry name" value="ACTIVATOR OF C KINASE PROTEIN 1-RELATED"/>
    <property type="match status" value="1"/>
</dbReference>
<dbReference type="EMBL" id="JACIJI010000005">
    <property type="protein sequence ID" value="MBB5719687.1"/>
    <property type="molecule type" value="Genomic_DNA"/>
</dbReference>
<organism evidence="1 2">
    <name type="scientific">Stakelama sediminis</name>
    <dbReference type="NCBI Taxonomy" id="463200"/>
    <lineage>
        <taxon>Bacteria</taxon>
        <taxon>Pseudomonadati</taxon>
        <taxon>Pseudomonadota</taxon>
        <taxon>Alphaproteobacteria</taxon>
        <taxon>Sphingomonadales</taxon>
        <taxon>Sphingomonadaceae</taxon>
        <taxon>Stakelama</taxon>
    </lineage>
</organism>
<reference evidence="1 2" key="1">
    <citation type="submission" date="2020-08" db="EMBL/GenBank/DDBJ databases">
        <title>Genomic Encyclopedia of Type Strains, Phase IV (KMG-IV): sequencing the most valuable type-strain genomes for metagenomic binning, comparative biology and taxonomic classification.</title>
        <authorList>
            <person name="Goeker M."/>
        </authorList>
    </citation>
    <scope>NUCLEOTIDE SEQUENCE [LARGE SCALE GENOMIC DNA]</scope>
    <source>
        <strain evidence="1 2">DSM 27203</strain>
    </source>
</reference>
<comment type="caution">
    <text evidence="1">The sequence shown here is derived from an EMBL/GenBank/DDBJ whole genome shotgun (WGS) entry which is preliminary data.</text>
</comment>
<protein>
    <submittedName>
        <fullName evidence="1">TPR repeat protein</fullName>
    </submittedName>
</protein>
<accession>A0A840Z1N2</accession>
<proteinExistence type="predicted"/>
<dbReference type="RefSeq" id="WP_184004756.1">
    <property type="nucleotide sequence ID" value="NZ_BAABIF010000030.1"/>
</dbReference>
<dbReference type="Pfam" id="PF08238">
    <property type="entry name" value="Sel1"/>
    <property type="match status" value="2"/>
</dbReference>
<dbReference type="InterPro" id="IPR052945">
    <property type="entry name" value="Mitotic_Regulator"/>
</dbReference>